<organism evidence="2 3">
    <name type="scientific">Anditalea andensis</name>
    <dbReference type="NCBI Taxonomy" id="1048983"/>
    <lineage>
        <taxon>Bacteria</taxon>
        <taxon>Pseudomonadati</taxon>
        <taxon>Bacteroidota</taxon>
        <taxon>Cytophagia</taxon>
        <taxon>Cytophagales</taxon>
        <taxon>Cytophagaceae</taxon>
        <taxon>Anditalea</taxon>
    </lineage>
</organism>
<dbReference type="SUPFAM" id="SSF52540">
    <property type="entry name" value="P-loop containing nucleoside triphosphate hydrolases"/>
    <property type="match status" value="1"/>
</dbReference>
<sequence length="396" mass="46007">MEKLVQKYYQKLDRTQLGRVRSLMDEIDWSNRFIGIKGARGAGKTTLLFQYILVKQLPTSETLYVSLDDLYFTENTLYSLADEFVNEGGKHLLIDEVHRYANWSSELKNIYDDFPDVQVVFTGSSLIHIEKARGDLSRRAVVYELFGLSFREFLAFSEISQFEKVTLEDMLTHHVEMARSIVSKIKPLAYFKDYLSYGYYPYFLENKDAYQQKLMETILIAMSTDLPPTYNLSYASIEKIKQLLYILAESVPFKPNITKLSERVGVSRNSLLDFLRYLEELRIVRRLYADTKGIGLLQKPEKLYLYHPNISYSLSYQDADIGSIRESFFISQLSVHHPIEYSTVGDFRIGKQLFEIGGKSKSQKQISKEQNAYIVADSIEIGHKNKIPLWLFGFIY</sequence>
<protein>
    <submittedName>
        <fullName evidence="2">ATPase AAA</fullName>
    </submittedName>
</protein>
<evidence type="ECO:0000313" key="2">
    <source>
        <dbReference type="EMBL" id="KEO75923.1"/>
    </source>
</evidence>
<dbReference type="PANTHER" id="PTHR42990">
    <property type="entry name" value="ATPASE"/>
    <property type="match status" value="1"/>
</dbReference>
<feature type="domain" description="AAA+ ATPase" evidence="1">
    <location>
        <begin position="30"/>
        <end position="147"/>
    </location>
</feature>
<dbReference type="Proteomes" id="UP000027821">
    <property type="component" value="Unassembled WGS sequence"/>
</dbReference>
<dbReference type="SMART" id="SM00382">
    <property type="entry name" value="AAA"/>
    <property type="match status" value="1"/>
</dbReference>
<proteinExistence type="predicted"/>
<gene>
    <name evidence="2" type="ORF">EL17_10940</name>
</gene>
<dbReference type="Gene3D" id="3.40.50.300">
    <property type="entry name" value="P-loop containing nucleotide triphosphate hydrolases"/>
    <property type="match status" value="1"/>
</dbReference>
<reference evidence="2 3" key="1">
    <citation type="submission" date="2014-04" db="EMBL/GenBank/DDBJ databases">
        <title>Characterization and application of a salt tolerant electro-active bacterium.</title>
        <authorList>
            <person name="Yang L."/>
            <person name="Wei S."/>
            <person name="Tay Q.X.M."/>
        </authorList>
    </citation>
    <scope>NUCLEOTIDE SEQUENCE [LARGE SCALE GENOMIC DNA]</scope>
    <source>
        <strain evidence="2 3">LY1</strain>
    </source>
</reference>
<comment type="caution">
    <text evidence="2">The sequence shown here is derived from an EMBL/GenBank/DDBJ whole genome shotgun (WGS) entry which is preliminary data.</text>
</comment>
<dbReference type="InterPro" id="IPR003593">
    <property type="entry name" value="AAA+_ATPase"/>
</dbReference>
<dbReference type="OrthoDB" id="9768467at2"/>
<dbReference type="STRING" id="1048983.EL17_10940"/>
<dbReference type="AlphaFoldDB" id="A0A074L7U0"/>
<keyword evidence="3" id="KW-1185">Reference proteome</keyword>
<name>A0A074L7U0_9BACT</name>
<dbReference type="RefSeq" id="WP_035068425.1">
    <property type="nucleotide sequence ID" value="NZ_JMIH01000002.1"/>
</dbReference>
<dbReference type="PANTHER" id="PTHR42990:SF1">
    <property type="entry name" value="AAA+ ATPASE DOMAIN-CONTAINING PROTEIN"/>
    <property type="match status" value="1"/>
</dbReference>
<evidence type="ECO:0000313" key="3">
    <source>
        <dbReference type="Proteomes" id="UP000027821"/>
    </source>
</evidence>
<evidence type="ECO:0000259" key="1">
    <source>
        <dbReference type="SMART" id="SM00382"/>
    </source>
</evidence>
<dbReference type="eggNOG" id="COG1373">
    <property type="taxonomic scope" value="Bacteria"/>
</dbReference>
<dbReference type="EMBL" id="JMIH01000002">
    <property type="protein sequence ID" value="KEO75923.1"/>
    <property type="molecule type" value="Genomic_DNA"/>
</dbReference>
<accession>A0A074L7U0</accession>
<dbReference type="InterPro" id="IPR027417">
    <property type="entry name" value="P-loop_NTPase"/>
</dbReference>
<dbReference type="Pfam" id="PF13173">
    <property type="entry name" value="AAA_14"/>
    <property type="match status" value="1"/>
</dbReference>
<dbReference type="InterPro" id="IPR041682">
    <property type="entry name" value="AAA_14"/>
</dbReference>